<feature type="domain" description="SGNH hydrolase-type esterase" evidence="1">
    <location>
        <begin position="34"/>
        <end position="262"/>
    </location>
</feature>
<proteinExistence type="predicted"/>
<dbReference type="Proteomes" id="UP000198420">
    <property type="component" value="Unassembled WGS sequence"/>
</dbReference>
<sequence>MGLVRSIAVVVAAVAGLGLVGPVASASGPEYYLALGDSLSVGVQAGVGRTDQGYTDRLHAALKARHPRLKLVKLGCPGETTTTMLKGGICGYATGSQLEAAEAFLKAHAGHVRYVTLDIGANDTNGCLPGGGVDAGCALRSVGSLIANLPQITARLRLAGGGGPAYAAMNYYNPGLASWVSGGRAAALASIPVVDTFNAYEHGVYLAAGFRVADVNGAFAGHDLTEVAAPPYGAVPRGVARICAWTYQCSDGDGHATAAGYQEIADAFLKVVPAMST</sequence>
<dbReference type="EMBL" id="FZNP01000002">
    <property type="protein sequence ID" value="SNR42546.1"/>
    <property type="molecule type" value="Genomic_DNA"/>
</dbReference>
<dbReference type="InterPro" id="IPR036514">
    <property type="entry name" value="SGNH_hydro_sf"/>
</dbReference>
<evidence type="ECO:0000313" key="3">
    <source>
        <dbReference type="Proteomes" id="UP000198420"/>
    </source>
</evidence>
<dbReference type="SUPFAM" id="SSF52266">
    <property type="entry name" value="SGNH hydrolase"/>
    <property type="match status" value="1"/>
</dbReference>
<evidence type="ECO:0000259" key="1">
    <source>
        <dbReference type="Pfam" id="PF13472"/>
    </source>
</evidence>
<organism evidence="2 3">
    <name type="scientific">Actinomadura mexicana</name>
    <dbReference type="NCBI Taxonomy" id="134959"/>
    <lineage>
        <taxon>Bacteria</taxon>
        <taxon>Bacillati</taxon>
        <taxon>Actinomycetota</taxon>
        <taxon>Actinomycetes</taxon>
        <taxon>Streptosporangiales</taxon>
        <taxon>Thermomonosporaceae</taxon>
        <taxon>Actinomadura</taxon>
    </lineage>
</organism>
<reference evidence="3" key="1">
    <citation type="submission" date="2017-06" db="EMBL/GenBank/DDBJ databases">
        <authorList>
            <person name="Varghese N."/>
            <person name="Submissions S."/>
        </authorList>
    </citation>
    <scope>NUCLEOTIDE SEQUENCE [LARGE SCALE GENOMIC DNA]</scope>
    <source>
        <strain evidence="3">DSM 44485</strain>
    </source>
</reference>
<protein>
    <submittedName>
        <fullName evidence="2">Lysophospholipase L1</fullName>
    </submittedName>
</protein>
<dbReference type="Gene3D" id="3.40.50.1110">
    <property type="entry name" value="SGNH hydrolase"/>
    <property type="match status" value="1"/>
</dbReference>
<dbReference type="AlphaFoldDB" id="A0A238W7K3"/>
<dbReference type="RefSeq" id="WP_089310971.1">
    <property type="nucleotide sequence ID" value="NZ_FZNP01000002.1"/>
</dbReference>
<name>A0A238W7K3_9ACTN</name>
<dbReference type="OrthoDB" id="154486at2"/>
<accession>A0A238W7K3</accession>
<dbReference type="Pfam" id="PF13472">
    <property type="entry name" value="Lipase_GDSL_2"/>
    <property type="match status" value="1"/>
</dbReference>
<dbReference type="InterPro" id="IPR013830">
    <property type="entry name" value="SGNH_hydro"/>
</dbReference>
<evidence type="ECO:0000313" key="2">
    <source>
        <dbReference type="EMBL" id="SNR42546.1"/>
    </source>
</evidence>
<keyword evidence="3" id="KW-1185">Reference proteome</keyword>
<gene>
    <name evidence="2" type="ORF">SAMN06265355_102800</name>
</gene>